<proteinExistence type="predicted"/>
<dbReference type="VEuPathDB" id="AmoebaDB:NfTy_065790"/>
<evidence type="ECO:0000256" key="1">
    <source>
        <dbReference type="PROSITE-ProRule" id="PRU00235"/>
    </source>
</evidence>
<dbReference type="InterPro" id="IPR009091">
    <property type="entry name" value="RCC1/BLIP-II"/>
</dbReference>
<gene>
    <name evidence="2" type="ORF">FDP41_005385</name>
</gene>
<dbReference type="PANTHER" id="PTHR45982">
    <property type="entry name" value="REGULATOR OF CHROMOSOME CONDENSATION"/>
    <property type="match status" value="1"/>
</dbReference>
<name>A0A6A5BM42_NAEFO</name>
<dbReference type="RefSeq" id="XP_044560104.1">
    <property type="nucleotide sequence ID" value="XM_044708903.1"/>
</dbReference>
<dbReference type="Proteomes" id="UP000444721">
    <property type="component" value="Unassembled WGS sequence"/>
</dbReference>
<dbReference type="VEuPathDB" id="AmoebaDB:FDP41_005385"/>
<dbReference type="GeneID" id="68112603"/>
<evidence type="ECO:0000313" key="2">
    <source>
        <dbReference type="EMBL" id="KAF0975391.1"/>
    </source>
</evidence>
<dbReference type="InterPro" id="IPR000408">
    <property type="entry name" value="Reg_chr_condens"/>
</dbReference>
<reference evidence="2 3" key="1">
    <citation type="journal article" date="2019" name="Sci. Rep.">
        <title>Nanopore sequencing improves the draft genome of the human pathogenic amoeba Naegleria fowleri.</title>
        <authorList>
            <person name="Liechti N."/>
            <person name="Schurch N."/>
            <person name="Bruggmann R."/>
            <person name="Wittwer M."/>
        </authorList>
    </citation>
    <scope>NUCLEOTIDE SEQUENCE [LARGE SCALE GENOMIC DNA]</scope>
    <source>
        <strain evidence="2 3">ATCC 30894</strain>
    </source>
</reference>
<feature type="repeat" description="RCC1" evidence="1">
    <location>
        <begin position="105"/>
        <end position="161"/>
    </location>
</feature>
<evidence type="ECO:0000313" key="3">
    <source>
        <dbReference type="Proteomes" id="UP000444721"/>
    </source>
</evidence>
<comment type="caution">
    <text evidence="2">The sequence shown here is derived from an EMBL/GenBank/DDBJ whole genome shotgun (WGS) entry which is preliminary data.</text>
</comment>
<accession>A0A6A5BM42</accession>
<dbReference type="OrthoDB" id="10256179at2759"/>
<dbReference type="InterPro" id="IPR051553">
    <property type="entry name" value="Ran_GTPase-activating"/>
</dbReference>
<dbReference type="SUPFAM" id="SSF50985">
    <property type="entry name" value="RCC1/BLIP-II"/>
    <property type="match status" value="1"/>
</dbReference>
<dbReference type="AlphaFoldDB" id="A0A6A5BM42"/>
<sequence>MDGVVSVHSKIGSSSSDYAVTELPSGESFRVPRRPSVVAIQMAYDIPPYMGEDVMNLETFEQGRSCVRPGGIYWLRDVENALHTDEYITYMACAAYTSVFVTNHGRLLVGGSNQFGEIGQPVSTTNSTLRIQEHPFSRIHNNVKICKVVCGDHSIVALSDEGKIYACGYNGNNELLVNSHTDIVEELCESKKMNEITANDPAIDIATQYYQVLFLTKSGSVYIQQRYINLQRWPPFTHDGIVFTKVACVGATNYKFQVCLTNSFRDVCLVDFPFHDRLNVVLMEKAVHIDSNKILMINGGEENRSPFCVYMKTQYSYAIVLQTKLSAHLTNIYGEDGLQDVFFNWI</sequence>
<protein>
    <submittedName>
        <fullName evidence="2">Uncharacterized protein</fullName>
    </submittedName>
</protein>
<dbReference type="PANTHER" id="PTHR45982:SF1">
    <property type="entry name" value="REGULATOR OF CHROMOSOME CONDENSATION"/>
    <property type="match status" value="1"/>
</dbReference>
<dbReference type="VEuPathDB" id="AmoebaDB:NF0015160"/>
<dbReference type="EMBL" id="VFQX01000044">
    <property type="protein sequence ID" value="KAF0975391.1"/>
    <property type="molecule type" value="Genomic_DNA"/>
</dbReference>
<dbReference type="Gene3D" id="2.130.10.30">
    <property type="entry name" value="Regulator of chromosome condensation 1/beta-lactamase-inhibitor protein II"/>
    <property type="match status" value="1"/>
</dbReference>
<organism evidence="2 3">
    <name type="scientific">Naegleria fowleri</name>
    <name type="common">Brain eating amoeba</name>
    <dbReference type="NCBI Taxonomy" id="5763"/>
    <lineage>
        <taxon>Eukaryota</taxon>
        <taxon>Discoba</taxon>
        <taxon>Heterolobosea</taxon>
        <taxon>Tetramitia</taxon>
        <taxon>Eutetramitia</taxon>
        <taxon>Vahlkampfiidae</taxon>
        <taxon>Naegleria</taxon>
    </lineage>
</organism>
<dbReference type="PROSITE" id="PS50012">
    <property type="entry name" value="RCC1_3"/>
    <property type="match status" value="1"/>
</dbReference>
<keyword evidence="3" id="KW-1185">Reference proteome</keyword>
<dbReference type="Pfam" id="PF13540">
    <property type="entry name" value="RCC1_2"/>
    <property type="match status" value="1"/>
</dbReference>